<reference evidence="1" key="1">
    <citation type="submission" date="2021-01" db="EMBL/GenBank/DDBJ databases">
        <authorList>
            <person name="Corre E."/>
            <person name="Pelletier E."/>
            <person name="Niang G."/>
            <person name="Scheremetjew M."/>
            <person name="Finn R."/>
            <person name="Kale V."/>
            <person name="Holt S."/>
            <person name="Cochrane G."/>
            <person name="Meng A."/>
            <person name="Brown T."/>
            <person name="Cohen L."/>
        </authorList>
    </citation>
    <scope>NUCLEOTIDE SEQUENCE</scope>
    <source>
        <strain evidence="1">CCMP125</strain>
    </source>
</reference>
<gene>
    <name evidence="1" type="ORF">APAL1065_LOCUS16342</name>
</gene>
<sequence length="103" mass="11743">MTSDTNDPPAADPSHERTYGNLFPLSQHVVQVNQIGVSFAALRSLFPERVLFSRLNGIFWAWEQGHETLPSYMKVSVSHHPPTGGFNGQRNRVVLYDYDNYTY</sequence>
<organism evidence="1">
    <name type="scientific">Entomoneis paludosa</name>
    <dbReference type="NCBI Taxonomy" id="265537"/>
    <lineage>
        <taxon>Eukaryota</taxon>
        <taxon>Sar</taxon>
        <taxon>Stramenopiles</taxon>
        <taxon>Ochrophyta</taxon>
        <taxon>Bacillariophyta</taxon>
        <taxon>Bacillariophyceae</taxon>
        <taxon>Bacillariophycidae</taxon>
        <taxon>Entomoneidaceae</taxon>
        <taxon>Entomoneis</taxon>
    </lineage>
</organism>
<dbReference type="AlphaFoldDB" id="A0A7S3DRR0"/>
<evidence type="ECO:0000313" key="1">
    <source>
        <dbReference type="EMBL" id="CAD9975603.1"/>
    </source>
</evidence>
<accession>A0A7S3DRR0</accession>
<dbReference type="EMBL" id="HBHT01024346">
    <property type="protein sequence ID" value="CAD9975603.1"/>
    <property type="molecule type" value="Transcribed_RNA"/>
</dbReference>
<proteinExistence type="predicted"/>
<name>A0A7S3DRR0_9STRA</name>
<protein>
    <submittedName>
        <fullName evidence="1">Uncharacterized protein</fullName>
    </submittedName>
</protein>